<evidence type="ECO:0000313" key="1">
    <source>
        <dbReference type="EMBL" id="CAB9518859.1"/>
    </source>
</evidence>
<evidence type="ECO:0000313" key="2">
    <source>
        <dbReference type="Proteomes" id="UP001153069"/>
    </source>
</evidence>
<accession>A0A9N8EEQ2</accession>
<dbReference type="Proteomes" id="UP001153069">
    <property type="component" value="Unassembled WGS sequence"/>
</dbReference>
<protein>
    <submittedName>
        <fullName evidence="1">Uncharacterized protein</fullName>
    </submittedName>
</protein>
<gene>
    <name evidence="1" type="ORF">SEMRO_968_G226021.1</name>
</gene>
<sequence length="165" mass="18789">MELSREFLAGLVVDLLDADKVDNVSPFKDCWLTIGALKAVICKRYNVESEDVAMGELSKAMEEYKTGKFKIISTQKNKPVHCHKQSTWKQYTTNDGFLSTKKKRWLVFLSRSKKAPALPGNKENQLWQDLLLKCHEIEFRSNLDTGVGSIENESEICLAKQKVCC</sequence>
<proteinExistence type="predicted"/>
<dbReference type="AlphaFoldDB" id="A0A9N8EEQ2"/>
<reference evidence="1" key="1">
    <citation type="submission" date="2020-06" db="EMBL/GenBank/DDBJ databases">
        <authorList>
            <consortium name="Plant Systems Biology data submission"/>
        </authorList>
    </citation>
    <scope>NUCLEOTIDE SEQUENCE</scope>
    <source>
        <strain evidence="1">D6</strain>
    </source>
</reference>
<keyword evidence="2" id="KW-1185">Reference proteome</keyword>
<comment type="caution">
    <text evidence="1">The sequence shown here is derived from an EMBL/GenBank/DDBJ whole genome shotgun (WGS) entry which is preliminary data.</text>
</comment>
<organism evidence="1 2">
    <name type="scientific">Seminavis robusta</name>
    <dbReference type="NCBI Taxonomy" id="568900"/>
    <lineage>
        <taxon>Eukaryota</taxon>
        <taxon>Sar</taxon>
        <taxon>Stramenopiles</taxon>
        <taxon>Ochrophyta</taxon>
        <taxon>Bacillariophyta</taxon>
        <taxon>Bacillariophyceae</taxon>
        <taxon>Bacillariophycidae</taxon>
        <taxon>Naviculales</taxon>
        <taxon>Naviculaceae</taxon>
        <taxon>Seminavis</taxon>
    </lineage>
</organism>
<name>A0A9N8EEQ2_9STRA</name>
<dbReference type="EMBL" id="CAICTM010000966">
    <property type="protein sequence ID" value="CAB9518859.1"/>
    <property type="molecule type" value="Genomic_DNA"/>
</dbReference>